<name>A0AAE3D355_9HYPH</name>
<dbReference type="SUPFAM" id="SSF63829">
    <property type="entry name" value="Calcium-dependent phosphotriesterase"/>
    <property type="match status" value="1"/>
</dbReference>
<dbReference type="PROSITE" id="PS50294">
    <property type="entry name" value="WD_REPEATS_REGION"/>
    <property type="match status" value="14"/>
</dbReference>
<dbReference type="Gene3D" id="2.160.20.80">
    <property type="entry name" value="E3 ubiquitin-protein ligase SopA"/>
    <property type="match status" value="1"/>
</dbReference>
<dbReference type="Pfam" id="PF00400">
    <property type="entry name" value="WD40"/>
    <property type="match status" value="10"/>
</dbReference>
<keyword evidence="2" id="KW-0677">Repeat</keyword>
<feature type="region of interest" description="Disordered" evidence="4">
    <location>
        <begin position="111"/>
        <end position="151"/>
    </location>
</feature>
<feature type="repeat" description="WD" evidence="3">
    <location>
        <begin position="1355"/>
        <end position="1387"/>
    </location>
</feature>
<evidence type="ECO:0000313" key="7">
    <source>
        <dbReference type="Proteomes" id="UP001196509"/>
    </source>
</evidence>
<dbReference type="PANTHER" id="PTHR19879:SF9">
    <property type="entry name" value="TRANSCRIPTION INITIATION FACTOR TFIID SUBUNIT 5"/>
    <property type="match status" value="1"/>
</dbReference>
<dbReference type="PRINTS" id="PR00320">
    <property type="entry name" value="GPROTEINBRPT"/>
</dbReference>
<dbReference type="CDD" id="cd00200">
    <property type="entry name" value="WD40"/>
    <property type="match status" value="2"/>
</dbReference>
<evidence type="ECO:0000256" key="3">
    <source>
        <dbReference type="PROSITE-ProRule" id="PRU00221"/>
    </source>
</evidence>
<feature type="repeat" description="WD" evidence="3">
    <location>
        <begin position="935"/>
        <end position="976"/>
    </location>
</feature>
<dbReference type="SMART" id="SM00320">
    <property type="entry name" value="WD40"/>
    <property type="match status" value="16"/>
</dbReference>
<dbReference type="InterPro" id="IPR001646">
    <property type="entry name" value="5peptide_repeat"/>
</dbReference>
<sequence>MILDRSSVTEWLEAIKANGQTGQEAFAHCERLCRLIDPSRENHIPLRHAAPASYPDDSSSTAMEAFESWRRRINDQIADAGGQFRLEVTDHEGVPFNQVLCWFEGEDLPETAASASTPEPEVKTQNPLPPKHVQPSSAPKTSPAVSTKGAMQHLTEWLSDEDKSPVLLLLGEYGTGKSTLCRDISERLSREDFDYETVYLDLKQARQLFYSETPSLRSRRFRADDIRLLIDTLAEIDGYASEEVYAKINAGNCVVICDGLDEIGAALHPDETASLFQALVAFLSIGAAHSTSNRLLVSCRSHHFRNKRQIAALIGNLKNVSAPEIVSTELLEPEDLREALIELTSDAEQSQQTLQALNGLAVMARRPSWLHAIAQRLEALDAERRNTGSVNLARLFDDLIDDALAAEENRQIFDSDIKKQMMVTLAGEMWDSGRAAWSASELNAWLDAQLRTDERMNDIYASSYKGKARELLYEDLRTTTFLVRGDDDLFRFSDTPIRAFFLAAHLFKSTGEGRFDAWEANDTDHDVQIFITDLIFNKASQKERKAFLQSIGKILSEPYKPMSSDLAFGIALQAQERGDPDAPKGGFQMPGVDLSHLGKKSRLSGYDFAGSNFAGATLSNAHIANASFRDCDLQGARFENCRFDEVDFSSAKLDKAAITECTFRRCELKDADLQKATCTQNLVVHCDGLEKEARTELIAGGNSVAPATAAEWRRINVRREHLARRPEADRNITTCIYSPDGKLVLSACDDGAMHIWNSETGIELVSLKGHAAAVRSCAFSPDGRLVASCSDDATIRLWDAGSGKEKTVFRGHTLAVTCCAFNKAGSLLVTGSQDTLLKVWDCKSGKLVRTLAGHDEAITDCDINAAETIIISASADRTLRFWDTASGEECFPAGEHEAAVMECAFSSTGGRVVTSTEDNLLHLWDGATGKAIAILPDHEDSITRVAFAPGDKSIVSASKDSTIRVWDADSGEISKVVTDHSSSVTWLDFSNDGKTAITSTQDGMLRLWDTKTWRSVSAFPRQESMILGCSISADGHHIISWSDTGVMCVWDAASDPELACLEGHVDWIHACTFSPDGTRIASAARDNTLRLWNAEDGSMIAVLGGHDNWVQCLDFSPDGTRIISGSDDNSLRLWDGATGDPIARLEGHGGSVNICAYSADGSRILSGSDDGTLRLWHGTTGHQIAVLQGHSNWVRAGAFSEDGKRIVSGSYNNGLRIWNGETGKQIATLKGHSDSITCCKFSRDRKKIVSGSNDRTVRIWDTKSATELLVLEGHEAAITACCFSPDGLLVLSASQDSTLRVWNAETGELAYVLSGHEGIVSDCSFSPDGGRIISCCDDRTLKIWDTRSGTMITTLRGHTGFVKVCAFSPDGARIVSGSYDNTLRVWDGNAGCEIANCHHVPDGGHLTFSRSDDLVLSASANAWRHFEWRLPEGASKPAVMPLEADPEIGMMSDEGFHRT</sequence>
<feature type="repeat" description="WD" evidence="3">
    <location>
        <begin position="732"/>
        <end position="766"/>
    </location>
</feature>
<feature type="repeat" description="WD" evidence="3">
    <location>
        <begin position="767"/>
        <end position="808"/>
    </location>
</feature>
<dbReference type="InterPro" id="IPR011047">
    <property type="entry name" value="Quinoprotein_ADH-like_sf"/>
</dbReference>
<feature type="repeat" description="WD" evidence="3">
    <location>
        <begin position="893"/>
        <end position="934"/>
    </location>
</feature>
<dbReference type="InterPro" id="IPR054737">
    <property type="entry name" value="NNH6"/>
</dbReference>
<dbReference type="Gene3D" id="3.40.50.300">
    <property type="entry name" value="P-loop containing nucleotide triphosphate hydrolases"/>
    <property type="match status" value="1"/>
</dbReference>
<protein>
    <submittedName>
        <fullName evidence="6">Pentapeptide repeat-containing protein</fullName>
    </submittedName>
</protein>
<feature type="repeat" description="WD" evidence="3">
    <location>
        <begin position="977"/>
        <end position="1018"/>
    </location>
</feature>
<evidence type="ECO:0000256" key="2">
    <source>
        <dbReference type="ARBA" id="ARBA00022737"/>
    </source>
</evidence>
<feature type="repeat" description="WD" evidence="3">
    <location>
        <begin position="1103"/>
        <end position="1144"/>
    </location>
</feature>
<dbReference type="SUPFAM" id="SSF141571">
    <property type="entry name" value="Pentapeptide repeat-like"/>
    <property type="match status" value="1"/>
</dbReference>
<feature type="domain" description="AAA+ ATPase" evidence="5">
    <location>
        <begin position="163"/>
        <end position="308"/>
    </location>
</feature>
<evidence type="ECO:0000256" key="1">
    <source>
        <dbReference type="ARBA" id="ARBA00022574"/>
    </source>
</evidence>
<dbReference type="Pfam" id="PF25173">
    <property type="entry name" value="Beta-prop_WDR3_1st"/>
    <property type="match status" value="1"/>
</dbReference>
<dbReference type="SUPFAM" id="SSF52540">
    <property type="entry name" value="P-loop containing nucleoside triphosphate hydrolases"/>
    <property type="match status" value="1"/>
</dbReference>
<dbReference type="SUPFAM" id="SSF50998">
    <property type="entry name" value="Quinoprotein alcohol dehydrogenase-like"/>
    <property type="match status" value="1"/>
</dbReference>
<dbReference type="PANTHER" id="PTHR19879">
    <property type="entry name" value="TRANSCRIPTION INITIATION FACTOR TFIID"/>
    <property type="match status" value="1"/>
</dbReference>
<feature type="compositionally biased region" description="Polar residues" evidence="4">
    <location>
        <begin position="134"/>
        <end position="145"/>
    </location>
</feature>
<comment type="caution">
    <text evidence="6">The sequence shown here is derived from an EMBL/GenBank/DDBJ whole genome shotgun (WGS) entry which is preliminary data.</text>
</comment>
<feature type="repeat" description="WD" evidence="3">
    <location>
        <begin position="1313"/>
        <end position="1354"/>
    </location>
</feature>
<dbReference type="InterPro" id="IPR027417">
    <property type="entry name" value="P-loop_NTPase"/>
</dbReference>
<feature type="repeat" description="WD" evidence="3">
    <location>
        <begin position="1061"/>
        <end position="1102"/>
    </location>
</feature>
<dbReference type="SMART" id="SM00382">
    <property type="entry name" value="AAA"/>
    <property type="match status" value="1"/>
</dbReference>
<feature type="repeat" description="WD" evidence="3">
    <location>
        <begin position="851"/>
        <end position="888"/>
    </location>
</feature>
<dbReference type="PROSITE" id="PS50082">
    <property type="entry name" value="WD_REPEATS_2"/>
    <property type="match status" value="15"/>
</dbReference>
<organism evidence="6 7">
    <name type="scientific">Flavimaribacter sediminis</name>
    <dbReference type="NCBI Taxonomy" id="2865987"/>
    <lineage>
        <taxon>Bacteria</taxon>
        <taxon>Pseudomonadati</taxon>
        <taxon>Pseudomonadota</taxon>
        <taxon>Alphaproteobacteria</taxon>
        <taxon>Hyphomicrobiales</taxon>
        <taxon>Rhizobiaceae</taxon>
        <taxon>Flavimaribacter</taxon>
    </lineage>
</organism>
<dbReference type="InterPro" id="IPR019775">
    <property type="entry name" value="WD40_repeat_CS"/>
</dbReference>
<dbReference type="InterPro" id="IPR036322">
    <property type="entry name" value="WD40_repeat_dom_sf"/>
</dbReference>
<proteinExistence type="predicted"/>
<evidence type="ECO:0000256" key="4">
    <source>
        <dbReference type="SAM" id="MobiDB-lite"/>
    </source>
</evidence>
<keyword evidence="7" id="KW-1185">Reference proteome</keyword>
<dbReference type="SUPFAM" id="SSF50978">
    <property type="entry name" value="WD40 repeat-like"/>
    <property type="match status" value="1"/>
</dbReference>
<dbReference type="InterPro" id="IPR015943">
    <property type="entry name" value="WD40/YVTN_repeat-like_dom_sf"/>
</dbReference>
<feature type="repeat" description="WD" evidence="3">
    <location>
        <begin position="1271"/>
        <end position="1312"/>
    </location>
</feature>
<dbReference type="RefSeq" id="WP_220231243.1">
    <property type="nucleotide sequence ID" value="NZ_JAICBX010000006.1"/>
</dbReference>
<evidence type="ECO:0000259" key="5">
    <source>
        <dbReference type="SMART" id="SM00382"/>
    </source>
</evidence>
<feature type="repeat" description="WD" evidence="3">
    <location>
        <begin position="1187"/>
        <end position="1228"/>
    </location>
</feature>
<evidence type="ECO:0000313" key="6">
    <source>
        <dbReference type="EMBL" id="MBW8640524.1"/>
    </source>
</evidence>
<dbReference type="Gene3D" id="2.130.10.10">
    <property type="entry name" value="YVTN repeat-like/Quinoprotein amine dehydrogenase"/>
    <property type="match status" value="7"/>
</dbReference>
<dbReference type="Pfam" id="PF13599">
    <property type="entry name" value="Pentapeptide_4"/>
    <property type="match status" value="1"/>
</dbReference>
<dbReference type="PROSITE" id="PS00678">
    <property type="entry name" value="WD_REPEATS_1"/>
    <property type="match status" value="8"/>
</dbReference>
<feature type="repeat" description="WD" evidence="3">
    <location>
        <begin position="1145"/>
        <end position="1186"/>
    </location>
</feature>
<dbReference type="Pfam" id="PF24883">
    <property type="entry name" value="NPHP3_N"/>
    <property type="match status" value="1"/>
</dbReference>
<feature type="repeat" description="WD" evidence="3">
    <location>
        <begin position="809"/>
        <end position="850"/>
    </location>
</feature>
<feature type="repeat" description="WD" evidence="3">
    <location>
        <begin position="1229"/>
        <end position="1270"/>
    </location>
</feature>
<dbReference type="InterPro" id="IPR056884">
    <property type="entry name" value="NPHP3-like_N"/>
</dbReference>
<dbReference type="Pfam" id="PF22737">
    <property type="entry name" value="NNH6"/>
    <property type="match status" value="1"/>
</dbReference>
<accession>A0AAE3D355</accession>
<dbReference type="InterPro" id="IPR020472">
    <property type="entry name" value="WD40_PAC1"/>
</dbReference>
<dbReference type="EMBL" id="JAICBX010000006">
    <property type="protein sequence ID" value="MBW8640524.1"/>
    <property type="molecule type" value="Genomic_DNA"/>
</dbReference>
<dbReference type="InterPro" id="IPR001680">
    <property type="entry name" value="WD40_rpt"/>
</dbReference>
<dbReference type="Proteomes" id="UP001196509">
    <property type="component" value="Unassembled WGS sequence"/>
</dbReference>
<reference evidence="6" key="1">
    <citation type="submission" date="2021-08" db="EMBL/GenBank/DDBJ databases">
        <title>Hoeflea bacterium WL0058 sp. nov., isolated from the sediment.</title>
        <authorList>
            <person name="Wang L."/>
            <person name="Zhang D."/>
        </authorList>
    </citation>
    <scope>NUCLEOTIDE SEQUENCE</scope>
    <source>
        <strain evidence="6">WL0058</strain>
    </source>
</reference>
<gene>
    <name evidence="6" type="ORF">K1W69_25250</name>
</gene>
<dbReference type="InterPro" id="IPR003593">
    <property type="entry name" value="AAA+_ATPase"/>
</dbReference>
<keyword evidence="1 3" id="KW-0853">WD repeat</keyword>